<dbReference type="NCBIfam" id="TIGR00719">
    <property type="entry name" value="sda_beta"/>
    <property type="match status" value="1"/>
</dbReference>
<evidence type="ECO:0000259" key="13">
    <source>
        <dbReference type="PROSITE" id="PS51671"/>
    </source>
</evidence>
<keyword evidence="6 11" id="KW-0479">Metal-binding</keyword>
<keyword evidence="5 11" id="KW-0004">4Fe-4S</keyword>
<evidence type="ECO:0000256" key="8">
    <source>
        <dbReference type="ARBA" id="ARBA00023014"/>
    </source>
</evidence>
<dbReference type="Proteomes" id="UP001580346">
    <property type="component" value="Unassembled WGS sequence"/>
</dbReference>
<dbReference type="InterPro" id="IPR005131">
    <property type="entry name" value="Ser_deHydtase_bsu"/>
</dbReference>
<evidence type="ECO:0000256" key="10">
    <source>
        <dbReference type="ARBA" id="ARBA00049406"/>
    </source>
</evidence>
<evidence type="ECO:0000256" key="6">
    <source>
        <dbReference type="ARBA" id="ARBA00022723"/>
    </source>
</evidence>
<evidence type="ECO:0000256" key="4">
    <source>
        <dbReference type="ARBA" id="ARBA00022432"/>
    </source>
</evidence>
<comment type="pathway">
    <text evidence="2 11">Carbohydrate biosynthesis; gluconeogenesis.</text>
</comment>
<sequence>MRFKDVFSIIGPAMTGPSSSHTAGAVRLGRMARHWLGGVPEQAKMTLYGSFADTYKGHGTDLALLSGLLDYDTDDARIPDAEQWAEQAEMTFEFVASSLPAPHPNTVRFELQRGGEKRTLLGSSIGGGNINVQQLNEFRVNLTGELPALILLHSDKPGMLGAVTSGLGAASVNIAYMHVDRKGRDGEALTAIETDSAVPEQVITQLQSLAHMYEVRRIDIRNKNRRLP</sequence>
<evidence type="ECO:0000256" key="3">
    <source>
        <dbReference type="ARBA" id="ARBA00008636"/>
    </source>
</evidence>
<dbReference type="CDD" id="cd04903">
    <property type="entry name" value="ACT_LSD"/>
    <property type="match status" value="1"/>
</dbReference>
<dbReference type="InterPro" id="IPR029009">
    <property type="entry name" value="ASB_dom_sf"/>
</dbReference>
<comment type="catalytic activity">
    <reaction evidence="10 11 12">
        <text>L-serine = pyruvate + NH4(+)</text>
        <dbReference type="Rhea" id="RHEA:19169"/>
        <dbReference type="ChEBI" id="CHEBI:15361"/>
        <dbReference type="ChEBI" id="CHEBI:28938"/>
        <dbReference type="ChEBI" id="CHEBI:33384"/>
        <dbReference type="EC" id="4.3.1.17"/>
    </reaction>
</comment>
<dbReference type="RefSeq" id="WP_375357196.1">
    <property type="nucleotide sequence ID" value="NZ_JBHHMI010000021.1"/>
</dbReference>
<dbReference type="SUPFAM" id="SSF55021">
    <property type="entry name" value="ACT-like"/>
    <property type="match status" value="1"/>
</dbReference>
<dbReference type="InterPro" id="IPR045865">
    <property type="entry name" value="ACT-like_dom_sf"/>
</dbReference>
<evidence type="ECO:0000256" key="2">
    <source>
        <dbReference type="ARBA" id="ARBA00004742"/>
    </source>
</evidence>
<evidence type="ECO:0000256" key="5">
    <source>
        <dbReference type="ARBA" id="ARBA00022485"/>
    </source>
</evidence>
<evidence type="ECO:0000256" key="1">
    <source>
        <dbReference type="ARBA" id="ARBA00001966"/>
    </source>
</evidence>
<feature type="domain" description="ACT" evidence="13">
    <location>
        <begin position="148"/>
        <end position="220"/>
    </location>
</feature>
<dbReference type="PROSITE" id="PS51671">
    <property type="entry name" value="ACT"/>
    <property type="match status" value="1"/>
</dbReference>
<keyword evidence="15" id="KW-1185">Reference proteome</keyword>
<keyword evidence="7 11" id="KW-0408">Iron</keyword>
<keyword evidence="8 11" id="KW-0411">Iron-sulfur</keyword>
<dbReference type="EMBL" id="JBHHMI010000021">
    <property type="protein sequence ID" value="MFB5268901.1"/>
    <property type="molecule type" value="Genomic_DNA"/>
</dbReference>
<dbReference type="InterPro" id="IPR051318">
    <property type="entry name" value="Fe-S_L-Ser"/>
</dbReference>
<dbReference type="Gene3D" id="3.30.70.260">
    <property type="match status" value="1"/>
</dbReference>
<dbReference type="SUPFAM" id="SSF143548">
    <property type="entry name" value="Serine metabolism enzymes domain"/>
    <property type="match status" value="1"/>
</dbReference>
<comment type="cofactor">
    <cofactor evidence="1 12">
        <name>[4Fe-4S] cluster</name>
        <dbReference type="ChEBI" id="CHEBI:49883"/>
    </cofactor>
</comment>
<evidence type="ECO:0000313" key="14">
    <source>
        <dbReference type="EMBL" id="MFB5268901.1"/>
    </source>
</evidence>
<dbReference type="Pfam" id="PF03315">
    <property type="entry name" value="SDH_beta"/>
    <property type="match status" value="1"/>
</dbReference>
<dbReference type="InterPro" id="IPR002912">
    <property type="entry name" value="ACT_dom"/>
</dbReference>
<accession>A0ABV5B0L1</accession>
<dbReference type="GO" id="GO:0003941">
    <property type="term" value="F:L-serine ammonia-lyase activity"/>
    <property type="evidence" value="ECO:0007669"/>
    <property type="project" value="UniProtKB-EC"/>
</dbReference>
<dbReference type="PANTHER" id="PTHR30182">
    <property type="entry name" value="L-SERINE DEHYDRATASE"/>
    <property type="match status" value="1"/>
</dbReference>
<dbReference type="PIRSF" id="PIRSF036692">
    <property type="entry name" value="SDH_B"/>
    <property type="match status" value="1"/>
</dbReference>
<protein>
    <recommendedName>
        <fullName evidence="11">L-serine deaminase</fullName>
    </recommendedName>
</protein>
<evidence type="ECO:0000313" key="15">
    <source>
        <dbReference type="Proteomes" id="UP001580346"/>
    </source>
</evidence>
<gene>
    <name evidence="14" type="primary">sdaAB</name>
    <name evidence="14" type="ORF">ACE41H_19240</name>
</gene>
<keyword evidence="4 11" id="KW-0312">Gluconeogenesis</keyword>
<organism evidence="14 15">
    <name type="scientific">Paenibacillus enshidis</name>
    <dbReference type="NCBI Taxonomy" id="1458439"/>
    <lineage>
        <taxon>Bacteria</taxon>
        <taxon>Bacillati</taxon>
        <taxon>Bacillota</taxon>
        <taxon>Bacilli</taxon>
        <taxon>Bacillales</taxon>
        <taxon>Paenibacillaceae</taxon>
        <taxon>Paenibacillus</taxon>
    </lineage>
</organism>
<evidence type="ECO:0000256" key="9">
    <source>
        <dbReference type="ARBA" id="ARBA00023239"/>
    </source>
</evidence>
<dbReference type="Pfam" id="PF01842">
    <property type="entry name" value="ACT"/>
    <property type="match status" value="1"/>
</dbReference>
<evidence type="ECO:0000256" key="11">
    <source>
        <dbReference type="PIRNR" id="PIRNR036692"/>
    </source>
</evidence>
<proteinExistence type="inferred from homology"/>
<comment type="similarity">
    <text evidence="3 11 12">Belongs to the iron-sulfur dependent L-serine dehydratase family.</text>
</comment>
<dbReference type="PANTHER" id="PTHR30182:SF12">
    <property type="entry name" value="L-SERINE DEHYDRATASE, BETA CHAIN-RELATED"/>
    <property type="match status" value="1"/>
</dbReference>
<keyword evidence="9 11" id="KW-0456">Lyase</keyword>
<dbReference type="Gene3D" id="3.30.1330.90">
    <property type="entry name" value="D-3-phosphoglycerate dehydrogenase, domain 3"/>
    <property type="match status" value="1"/>
</dbReference>
<evidence type="ECO:0000256" key="12">
    <source>
        <dbReference type="RuleBase" id="RU366059"/>
    </source>
</evidence>
<dbReference type="InterPro" id="IPR004643">
    <property type="entry name" value="Fe-S_L-Ser_bsu"/>
</dbReference>
<comment type="caution">
    <text evidence="14">The sequence shown here is derived from an EMBL/GenBank/DDBJ whole genome shotgun (WGS) entry which is preliminary data.</text>
</comment>
<evidence type="ECO:0000256" key="7">
    <source>
        <dbReference type="ARBA" id="ARBA00023004"/>
    </source>
</evidence>
<reference evidence="14 15" key="1">
    <citation type="submission" date="2024-09" db="EMBL/GenBank/DDBJ databases">
        <title>Paenibacillus zeirhizospherea sp. nov., isolated from surface of the maize (Zea mays) roots in a horticulture field, Hungary.</title>
        <authorList>
            <person name="Marton D."/>
            <person name="Farkas M."/>
            <person name="Bedics A."/>
            <person name="Toth E."/>
            <person name="Tancsics A."/>
            <person name="Boka K."/>
            <person name="Maroti G."/>
            <person name="Kriszt B."/>
            <person name="Cserhati M."/>
        </authorList>
    </citation>
    <scope>NUCLEOTIDE SEQUENCE [LARGE SCALE GENOMIC DNA]</scope>
    <source>
        <strain evidence="14 15">KCTC 33519</strain>
    </source>
</reference>
<name>A0ABV5B0L1_9BACL</name>